<dbReference type="SMART" id="SM00091">
    <property type="entry name" value="PAS"/>
    <property type="match status" value="3"/>
</dbReference>
<dbReference type="PANTHER" id="PTHR43304">
    <property type="entry name" value="PHYTOCHROME-LIKE PROTEIN CPH1"/>
    <property type="match status" value="1"/>
</dbReference>
<feature type="domain" description="PAS" evidence="8">
    <location>
        <begin position="16"/>
        <end position="63"/>
    </location>
</feature>
<dbReference type="Pfam" id="PF13426">
    <property type="entry name" value="PAS_9"/>
    <property type="match status" value="1"/>
</dbReference>
<dbReference type="SMART" id="SM00387">
    <property type="entry name" value="HATPase_c"/>
    <property type="match status" value="1"/>
</dbReference>
<dbReference type="FunFam" id="3.30.565.10:FF:000006">
    <property type="entry name" value="Sensor histidine kinase WalK"/>
    <property type="match status" value="1"/>
</dbReference>
<gene>
    <name evidence="10" type="ORF">C481_19570</name>
</gene>
<dbReference type="NCBIfam" id="TIGR00229">
    <property type="entry name" value="sensory_box"/>
    <property type="match status" value="2"/>
</dbReference>
<keyword evidence="11" id="KW-1185">Reference proteome</keyword>
<dbReference type="Proteomes" id="UP000011554">
    <property type="component" value="Unassembled WGS sequence"/>
</dbReference>
<dbReference type="AlphaFoldDB" id="M0AII1"/>
<evidence type="ECO:0000256" key="4">
    <source>
        <dbReference type="ARBA" id="ARBA00022679"/>
    </source>
</evidence>
<dbReference type="PANTHER" id="PTHR43304:SF1">
    <property type="entry name" value="PAC DOMAIN-CONTAINING PROTEIN"/>
    <property type="match status" value="1"/>
</dbReference>
<dbReference type="EMBL" id="AOIO01000040">
    <property type="protein sequence ID" value="ELY98166.1"/>
    <property type="molecule type" value="Genomic_DNA"/>
</dbReference>
<evidence type="ECO:0000259" key="7">
    <source>
        <dbReference type="PROSITE" id="PS50109"/>
    </source>
</evidence>
<dbReference type="CDD" id="cd00130">
    <property type="entry name" value="PAS"/>
    <property type="match status" value="2"/>
</dbReference>
<dbReference type="Pfam" id="PF08448">
    <property type="entry name" value="PAS_4"/>
    <property type="match status" value="2"/>
</dbReference>
<feature type="domain" description="Histidine kinase" evidence="7">
    <location>
        <begin position="423"/>
        <end position="636"/>
    </location>
</feature>
<dbReference type="EC" id="2.7.13.3" evidence="2"/>
<dbReference type="PROSITE" id="PS50109">
    <property type="entry name" value="HIS_KIN"/>
    <property type="match status" value="1"/>
</dbReference>
<evidence type="ECO:0000256" key="5">
    <source>
        <dbReference type="ARBA" id="ARBA00022777"/>
    </source>
</evidence>
<dbReference type="InterPro" id="IPR004358">
    <property type="entry name" value="Sig_transdc_His_kin-like_C"/>
</dbReference>
<comment type="catalytic activity">
    <reaction evidence="1">
        <text>ATP + protein L-histidine = ADP + protein N-phospho-L-histidine.</text>
        <dbReference type="EC" id="2.7.13.3"/>
    </reaction>
</comment>
<dbReference type="STRING" id="29540.C481_19570"/>
<proteinExistence type="predicted"/>
<dbReference type="PRINTS" id="PR00344">
    <property type="entry name" value="BCTRLSENSOR"/>
</dbReference>
<dbReference type="PATRIC" id="fig|29540.5.peg.3991"/>
<sequence>MTRSGDRPPADGDSMVPRELASLLAQADTAVVQLTQSGEIITATDTLADQTGYTPETLRGKSLQSLLPTVPERLKTFLSGDSVATNATTAITVPLTITTANGDTAVFDGYFNRPSPDLDDGIIGTLHRRSEPPSTSMAASHPEWSGSHGTETAPAKAFAALADALPDGIIVLGADSEIQYANPAVERILGYTPHELVGGSKLSIIPARLRETHLQALNRYLETGERHIDWEYVELPGQHKSGHEVLLGISLNDFFVDEERYFVGLFRDISPRKEAEYALRDRERQLNQYKEYTDDILNAIDDVFYVVDADVSLQRWNQRVCEVTGYTDEEIASMHALEFFDEDDHESITNTIKEVFETGHARVEADLLTKDGTHVPYEFIAAALEDPAGNPVLAGIGRDITTRTEQRRKLEASNERLEQFAYAASHDLQEPLRMVTSYLQLIERRYRDELDTDGEEFIEFAVDGAERMREMIDGLLEYSRVETQGEPFEPVALDRVLEDVIDDLQLQIDESNAEISVEELPRVSGDRSQLRQVFQNLLSNAIEYSGDEPPAVEISAEREGSMWRLAVADSGIGIDPDDTDRIFQVFQRLHDRTEHSGTGLGLALTQRIVERHGGEIRVESEPGDGTTFVFTLPANAGNEP</sequence>
<dbReference type="Pfam" id="PF02518">
    <property type="entry name" value="HATPase_c"/>
    <property type="match status" value="1"/>
</dbReference>
<name>M0AII1_NATA1</name>
<dbReference type="Pfam" id="PF00512">
    <property type="entry name" value="HisKA"/>
    <property type="match status" value="1"/>
</dbReference>
<evidence type="ECO:0000256" key="6">
    <source>
        <dbReference type="SAM" id="MobiDB-lite"/>
    </source>
</evidence>
<keyword evidence="4" id="KW-0808">Transferase</keyword>
<evidence type="ECO:0000313" key="10">
    <source>
        <dbReference type="EMBL" id="ELY98166.1"/>
    </source>
</evidence>
<dbReference type="CDD" id="cd00082">
    <property type="entry name" value="HisKA"/>
    <property type="match status" value="1"/>
</dbReference>
<evidence type="ECO:0000256" key="3">
    <source>
        <dbReference type="ARBA" id="ARBA00022553"/>
    </source>
</evidence>
<dbReference type="InterPro" id="IPR003594">
    <property type="entry name" value="HATPase_dom"/>
</dbReference>
<dbReference type="eggNOG" id="arCOG06712">
    <property type="taxonomic scope" value="Archaea"/>
</dbReference>
<dbReference type="GO" id="GO:0000155">
    <property type="term" value="F:phosphorelay sensor kinase activity"/>
    <property type="evidence" value="ECO:0007669"/>
    <property type="project" value="InterPro"/>
</dbReference>
<dbReference type="Gene3D" id="1.10.287.130">
    <property type="match status" value="1"/>
</dbReference>
<dbReference type="SUPFAM" id="SSF47384">
    <property type="entry name" value="Homodimeric domain of signal transducing histidine kinase"/>
    <property type="match status" value="1"/>
</dbReference>
<dbReference type="InterPro" id="IPR000014">
    <property type="entry name" value="PAS"/>
</dbReference>
<dbReference type="eggNOG" id="arCOG02358">
    <property type="taxonomic scope" value="Archaea"/>
</dbReference>
<dbReference type="SMART" id="SM00388">
    <property type="entry name" value="HisKA"/>
    <property type="match status" value="1"/>
</dbReference>
<keyword evidence="5 10" id="KW-0418">Kinase</keyword>
<evidence type="ECO:0000256" key="2">
    <source>
        <dbReference type="ARBA" id="ARBA00012438"/>
    </source>
</evidence>
<organism evidence="10 11">
    <name type="scientific">Natrialba asiatica (strain ATCC 700177 / DSM 12278 / JCM 9576 / FERM P-10747 / NBRC 102637 / 172P1)</name>
    <dbReference type="NCBI Taxonomy" id="29540"/>
    <lineage>
        <taxon>Archaea</taxon>
        <taxon>Methanobacteriati</taxon>
        <taxon>Methanobacteriota</taxon>
        <taxon>Stenosarchaea group</taxon>
        <taxon>Halobacteria</taxon>
        <taxon>Halobacteriales</taxon>
        <taxon>Natrialbaceae</taxon>
        <taxon>Natrialba</taxon>
    </lineage>
</organism>
<dbReference type="eggNOG" id="arCOG02329">
    <property type="taxonomic scope" value="Archaea"/>
</dbReference>
<dbReference type="InterPro" id="IPR035965">
    <property type="entry name" value="PAS-like_dom_sf"/>
</dbReference>
<dbReference type="Gene3D" id="3.30.565.10">
    <property type="entry name" value="Histidine kinase-like ATPase, C-terminal domain"/>
    <property type="match status" value="1"/>
</dbReference>
<dbReference type="InterPro" id="IPR013656">
    <property type="entry name" value="PAS_4"/>
</dbReference>
<feature type="domain" description="PAS" evidence="8">
    <location>
        <begin position="289"/>
        <end position="359"/>
    </location>
</feature>
<evidence type="ECO:0000256" key="1">
    <source>
        <dbReference type="ARBA" id="ARBA00000085"/>
    </source>
</evidence>
<dbReference type="InterPro" id="IPR005467">
    <property type="entry name" value="His_kinase_dom"/>
</dbReference>
<evidence type="ECO:0000313" key="11">
    <source>
        <dbReference type="Proteomes" id="UP000011554"/>
    </source>
</evidence>
<dbReference type="InterPro" id="IPR003661">
    <property type="entry name" value="HisK_dim/P_dom"/>
</dbReference>
<dbReference type="PROSITE" id="PS50113">
    <property type="entry name" value="PAC"/>
    <property type="match status" value="1"/>
</dbReference>
<dbReference type="SUPFAM" id="SSF55785">
    <property type="entry name" value="PYP-like sensor domain (PAS domain)"/>
    <property type="match status" value="3"/>
</dbReference>
<dbReference type="SUPFAM" id="SSF55874">
    <property type="entry name" value="ATPase domain of HSP90 chaperone/DNA topoisomerase II/histidine kinase"/>
    <property type="match status" value="1"/>
</dbReference>
<evidence type="ECO:0000259" key="8">
    <source>
        <dbReference type="PROSITE" id="PS50112"/>
    </source>
</evidence>
<feature type="region of interest" description="Disordered" evidence="6">
    <location>
        <begin position="125"/>
        <end position="150"/>
    </location>
</feature>
<evidence type="ECO:0000259" key="9">
    <source>
        <dbReference type="PROSITE" id="PS50113"/>
    </source>
</evidence>
<reference evidence="10 11" key="1">
    <citation type="journal article" date="2014" name="PLoS Genet.">
        <title>Phylogenetically driven sequencing of extremely halophilic archaea reveals strategies for static and dynamic osmo-response.</title>
        <authorList>
            <person name="Becker E.A."/>
            <person name="Seitzer P.M."/>
            <person name="Tritt A."/>
            <person name="Larsen D."/>
            <person name="Krusor M."/>
            <person name="Yao A.I."/>
            <person name="Wu D."/>
            <person name="Madern D."/>
            <person name="Eisen J.A."/>
            <person name="Darling A.E."/>
            <person name="Facciotti M.T."/>
        </authorList>
    </citation>
    <scope>NUCLEOTIDE SEQUENCE [LARGE SCALE GENOMIC DNA]</scope>
    <source>
        <strain evidence="10 11">DSM 12278</strain>
    </source>
</reference>
<dbReference type="InterPro" id="IPR036890">
    <property type="entry name" value="HATPase_C_sf"/>
</dbReference>
<feature type="domain" description="PAC" evidence="9">
    <location>
        <begin position="361"/>
        <end position="412"/>
    </location>
</feature>
<feature type="domain" description="PAS" evidence="8">
    <location>
        <begin position="154"/>
        <end position="224"/>
    </location>
</feature>
<dbReference type="InterPro" id="IPR036097">
    <property type="entry name" value="HisK_dim/P_sf"/>
</dbReference>
<protein>
    <recommendedName>
        <fullName evidence="2">histidine kinase</fullName>
        <ecNumber evidence="2">2.7.13.3</ecNumber>
    </recommendedName>
</protein>
<comment type="caution">
    <text evidence="10">The sequence shown here is derived from an EMBL/GenBank/DDBJ whole genome shotgun (WGS) entry which is preliminary data.</text>
</comment>
<dbReference type="InterPro" id="IPR052162">
    <property type="entry name" value="Sensor_kinase/Photoreceptor"/>
</dbReference>
<dbReference type="InterPro" id="IPR000700">
    <property type="entry name" value="PAS-assoc_C"/>
</dbReference>
<accession>M0AII1</accession>
<dbReference type="Gene3D" id="3.30.450.20">
    <property type="entry name" value="PAS domain"/>
    <property type="match status" value="3"/>
</dbReference>
<dbReference type="PROSITE" id="PS50112">
    <property type="entry name" value="PAS"/>
    <property type="match status" value="3"/>
</dbReference>
<keyword evidence="3" id="KW-0597">Phosphoprotein</keyword>